<accession>A0A3R9MV65</accession>
<name>A0A3R9MV65_9BACT</name>
<evidence type="ECO:0000313" key="2">
    <source>
        <dbReference type="EMBL" id="RSK49256.1"/>
    </source>
</evidence>
<dbReference type="Pfam" id="PF01797">
    <property type="entry name" value="Y1_Tnp"/>
    <property type="match status" value="1"/>
</dbReference>
<evidence type="ECO:0000313" key="3">
    <source>
        <dbReference type="Proteomes" id="UP000273500"/>
    </source>
</evidence>
<dbReference type="PANTHER" id="PTHR36966:SF1">
    <property type="entry name" value="REP-ASSOCIATED TYROSINE TRANSPOSASE"/>
    <property type="match status" value="1"/>
</dbReference>
<sequence length="206" mass="24154">MSFYQRNLPHFVPPGATLFITFRLKGSLPVIVLHRFLQETDEQIRRLHREIPQLVQRREALLNLHKRQFARLDAYLDTSQDGPHWLRQPAIAGIVADEMHRLSELSVQVWCFCVMSNHVHLVVQLPPQPNFSYPRIMQRLKGRTALAANRLLKRTGGFWQHESYDHLVQRPGELERVMAYTLDNPVRAGLVAEATEWPYSYLRPDW</sequence>
<protein>
    <recommendedName>
        <fullName evidence="1">Transposase IS200-like domain-containing protein</fullName>
    </recommendedName>
</protein>
<dbReference type="InterPro" id="IPR002686">
    <property type="entry name" value="Transposase_17"/>
</dbReference>
<dbReference type="InterPro" id="IPR036515">
    <property type="entry name" value="Transposase_17_sf"/>
</dbReference>
<reference evidence="2 3" key="1">
    <citation type="submission" date="2018-12" db="EMBL/GenBank/DDBJ databases">
        <authorList>
            <person name="Feng G."/>
            <person name="Zhu H."/>
        </authorList>
    </citation>
    <scope>NUCLEOTIDE SEQUENCE [LARGE SCALE GENOMIC DNA]</scope>
    <source>
        <strain evidence="2 3">KCTC 12533</strain>
    </source>
</reference>
<evidence type="ECO:0000259" key="1">
    <source>
        <dbReference type="SMART" id="SM01321"/>
    </source>
</evidence>
<dbReference type="Gene3D" id="3.30.70.1290">
    <property type="entry name" value="Transposase IS200-like"/>
    <property type="match status" value="1"/>
</dbReference>
<dbReference type="GO" id="GO:0043565">
    <property type="term" value="F:sequence-specific DNA binding"/>
    <property type="evidence" value="ECO:0007669"/>
    <property type="project" value="TreeGrafter"/>
</dbReference>
<dbReference type="EMBL" id="RWIT01000003">
    <property type="protein sequence ID" value="RSK49256.1"/>
    <property type="molecule type" value="Genomic_DNA"/>
</dbReference>
<dbReference type="SMART" id="SM01321">
    <property type="entry name" value="Y1_Tnp"/>
    <property type="match status" value="1"/>
</dbReference>
<feature type="domain" description="Transposase IS200-like" evidence="1">
    <location>
        <begin position="13"/>
        <end position="184"/>
    </location>
</feature>
<dbReference type="PANTHER" id="PTHR36966">
    <property type="entry name" value="REP-ASSOCIATED TYROSINE TRANSPOSASE"/>
    <property type="match status" value="1"/>
</dbReference>
<comment type="caution">
    <text evidence="2">The sequence shown here is derived from an EMBL/GenBank/DDBJ whole genome shotgun (WGS) entry which is preliminary data.</text>
</comment>
<dbReference type="Proteomes" id="UP000273500">
    <property type="component" value="Unassembled WGS sequence"/>
</dbReference>
<dbReference type="GO" id="GO:0004803">
    <property type="term" value="F:transposase activity"/>
    <property type="evidence" value="ECO:0007669"/>
    <property type="project" value="InterPro"/>
</dbReference>
<dbReference type="InterPro" id="IPR052715">
    <property type="entry name" value="RAYT_transposase"/>
</dbReference>
<dbReference type="SUPFAM" id="SSF143422">
    <property type="entry name" value="Transposase IS200-like"/>
    <property type="match status" value="1"/>
</dbReference>
<dbReference type="OrthoDB" id="9794403at2"/>
<dbReference type="RefSeq" id="WP_125419115.1">
    <property type="nucleotide sequence ID" value="NZ_RWIT01000003.1"/>
</dbReference>
<dbReference type="AlphaFoldDB" id="A0A3R9MV65"/>
<dbReference type="GO" id="GO:0006313">
    <property type="term" value="P:DNA transposition"/>
    <property type="evidence" value="ECO:0007669"/>
    <property type="project" value="InterPro"/>
</dbReference>
<organism evidence="2 3">
    <name type="scientific">Hymenobacter rigui</name>
    <dbReference type="NCBI Taxonomy" id="334424"/>
    <lineage>
        <taxon>Bacteria</taxon>
        <taxon>Pseudomonadati</taxon>
        <taxon>Bacteroidota</taxon>
        <taxon>Cytophagia</taxon>
        <taxon>Cytophagales</taxon>
        <taxon>Hymenobacteraceae</taxon>
        <taxon>Hymenobacter</taxon>
    </lineage>
</organism>
<gene>
    <name evidence="2" type="ORF">EI291_07070</name>
</gene>
<proteinExistence type="predicted"/>
<keyword evidence="3" id="KW-1185">Reference proteome</keyword>